<dbReference type="InParanoid" id="G2YSY1"/>
<protein>
    <submittedName>
        <fullName evidence="1">Uncharacterized protein</fullName>
    </submittedName>
</protein>
<dbReference type="EMBL" id="FQ790352">
    <property type="protein sequence ID" value="CCD54885.1"/>
    <property type="molecule type" value="Genomic_DNA"/>
</dbReference>
<gene>
    <name evidence="1" type="ORF">BofuT4_P161740.1</name>
</gene>
<organism evidence="1 2">
    <name type="scientific">Botryotinia fuckeliana (strain T4)</name>
    <name type="common">Noble rot fungus</name>
    <name type="synonym">Botrytis cinerea</name>
    <dbReference type="NCBI Taxonomy" id="999810"/>
    <lineage>
        <taxon>Eukaryota</taxon>
        <taxon>Fungi</taxon>
        <taxon>Dikarya</taxon>
        <taxon>Ascomycota</taxon>
        <taxon>Pezizomycotina</taxon>
        <taxon>Leotiomycetes</taxon>
        <taxon>Helotiales</taxon>
        <taxon>Sclerotiniaceae</taxon>
        <taxon>Botrytis</taxon>
    </lineage>
</organism>
<evidence type="ECO:0000313" key="2">
    <source>
        <dbReference type="Proteomes" id="UP000008177"/>
    </source>
</evidence>
<dbReference type="HOGENOM" id="CLU_2249715_0_0_1"/>
<evidence type="ECO:0000313" key="1">
    <source>
        <dbReference type="EMBL" id="CCD54885.1"/>
    </source>
</evidence>
<dbReference type="Proteomes" id="UP000008177">
    <property type="component" value="Unplaced contigs"/>
</dbReference>
<name>G2YSY1_BOTF4</name>
<accession>G2YSY1</accession>
<reference evidence="2" key="1">
    <citation type="journal article" date="2011" name="PLoS Genet.">
        <title>Genomic analysis of the necrotrophic fungal pathogens Sclerotinia sclerotiorum and Botrytis cinerea.</title>
        <authorList>
            <person name="Amselem J."/>
            <person name="Cuomo C.A."/>
            <person name="van Kan J.A."/>
            <person name="Viaud M."/>
            <person name="Benito E.P."/>
            <person name="Couloux A."/>
            <person name="Coutinho P.M."/>
            <person name="de Vries R.P."/>
            <person name="Dyer P.S."/>
            <person name="Fillinger S."/>
            <person name="Fournier E."/>
            <person name="Gout L."/>
            <person name="Hahn M."/>
            <person name="Kohn L."/>
            <person name="Lapalu N."/>
            <person name="Plummer K.M."/>
            <person name="Pradier J.M."/>
            <person name="Quevillon E."/>
            <person name="Sharon A."/>
            <person name="Simon A."/>
            <person name="ten Have A."/>
            <person name="Tudzynski B."/>
            <person name="Tudzynski P."/>
            <person name="Wincker P."/>
            <person name="Andrew M."/>
            <person name="Anthouard V."/>
            <person name="Beever R.E."/>
            <person name="Beffa R."/>
            <person name="Benoit I."/>
            <person name="Bouzid O."/>
            <person name="Brault B."/>
            <person name="Chen Z."/>
            <person name="Choquer M."/>
            <person name="Collemare J."/>
            <person name="Cotton P."/>
            <person name="Danchin E.G."/>
            <person name="Da Silva C."/>
            <person name="Gautier A."/>
            <person name="Giraud C."/>
            <person name="Giraud T."/>
            <person name="Gonzalez C."/>
            <person name="Grossetete S."/>
            <person name="Guldener U."/>
            <person name="Henrissat B."/>
            <person name="Howlett B.J."/>
            <person name="Kodira C."/>
            <person name="Kretschmer M."/>
            <person name="Lappartient A."/>
            <person name="Leroch M."/>
            <person name="Levis C."/>
            <person name="Mauceli E."/>
            <person name="Neuveglise C."/>
            <person name="Oeser B."/>
            <person name="Pearson M."/>
            <person name="Poulain J."/>
            <person name="Poussereau N."/>
            <person name="Quesneville H."/>
            <person name="Rascle C."/>
            <person name="Schumacher J."/>
            <person name="Segurens B."/>
            <person name="Sexton A."/>
            <person name="Silva E."/>
            <person name="Sirven C."/>
            <person name="Soanes D.M."/>
            <person name="Talbot N.J."/>
            <person name="Templeton M."/>
            <person name="Yandava C."/>
            <person name="Yarden O."/>
            <person name="Zeng Q."/>
            <person name="Rollins J.A."/>
            <person name="Lebrun M.H."/>
            <person name="Dickman M."/>
        </authorList>
    </citation>
    <scope>NUCLEOTIDE SEQUENCE [LARGE SCALE GENOMIC DNA]</scope>
    <source>
        <strain evidence="2">T4</strain>
    </source>
</reference>
<proteinExistence type="predicted"/>
<dbReference type="AlphaFoldDB" id="G2YSY1"/>
<sequence>MISKFQNKVMIIRQVTAVNLSHCCGQCRALVRRRSSAFSETFQIYAKPLFFWSFATLEGTIVNIAAKLDLKASPEPDVSLLACRSLTEISPTLEETETTTIANV</sequence>